<dbReference type="GO" id="GO:0031145">
    <property type="term" value="P:anaphase-promoting complex-dependent catabolic process"/>
    <property type="evidence" value="ECO:0007669"/>
    <property type="project" value="EnsemblFungi"/>
</dbReference>
<keyword evidence="5" id="KW-0131">Cell cycle</keyword>
<feature type="region of interest" description="Disordered" evidence="6">
    <location>
        <begin position="264"/>
        <end position="287"/>
    </location>
</feature>
<comment type="similarity">
    <text evidence="1">Belongs to the APC1 family.</text>
</comment>
<dbReference type="EMBL" id="LLZZ01000043">
    <property type="protein sequence ID" value="KTB11160.1"/>
    <property type="molecule type" value="Genomic_DNA"/>
</dbReference>
<dbReference type="InterPro" id="IPR024990">
    <property type="entry name" value="Apc1"/>
</dbReference>
<evidence type="ECO:0000256" key="2">
    <source>
        <dbReference type="ARBA" id="ARBA00022618"/>
    </source>
</evidence>
<protein>
    <submittedName>
        <fullName evidence="8">Anaphase-promoting complex subunit 1</fullName>
    </submittedName>
</protein>
<dbReference type="GO" id="GO:0010458">
    <property type="term" value="P:exit from mitosis"/>
    <property type="evidence" value="ECO:0007669"/>
    <property type="project" value="EnsemblFungi"/>
</dbReference>
<evidence type="ECO:0000256" key="1">
    <source>
        <dbReference type="ARBA" id="ARBA00010547"/>
    </source>
</evidence>
<feature type="region of interest" description="Disordered" evidence="6">
    <location>
        <begin position="368"/>
        <end position="392"/>
    </location>
</feature>
<evidence type="ECO:0000256" key="3">
    <source>
        <dbReference type="ARBA" id="ARBA00022737"/>
    </source>
</evidence>
<organism evidence="8 9">
    <name type="scientific">Candida glabrata</name>
    <name type="common">Yeast</name>
    <name type="synonym">Torulopsis glabrata</name>
    <dbReference type="NCBI Taxonomy" id="5478"/>
    <lineage>
        <taxon>Eukaryota</taxon>
        <taxon>Fungi</taxon>
        <taxon>Dikarya</taxon>
        <taxon>Ascomycota</taxon>
        <taxon>Saccharomycotina</taxon>
        <taxon>Saccharomycetes</taxon>
        <taxon>Saccharomycetales</taxon>
        <taxon>Saccharomycetaceae</taxon>
        <taxon>Nakaseomyces</taxon>
    </lineage>
</organism>
<dbReference type="GO" id="GO:0005680">
    <property type="term" value="C:anaphase-promoting complex"/>
    <property type="evidence" value="ECO:0007669"/>
    <property type="project" value="EnsemblFungi"/>
</dbReference>
<dbReference type="GO" id="GO:0051301">
    <property type="term" value="P:cell division"/>
    <property type="evidence" value="ECO:0007669"/>
    <property type="project" value="UniProtKB-KW"/>
</dbReference>
<reference evidence="8 9" key="1">
    <citation type="submission" date="2015-10" db="EMBL/GenBank/DDBJ databases">
        <title>Draft genomes sequences of Candida glabrata isolates 1A, 1B, 2A, 2B, 3A and 3B.</title>
        <authorList>
            <person name="Haavelsrud O.E."/>
            <person name="Gaustad P."/>
        </authorList>
    </citation>
    <scope>NUCLEOTIDE SEQUENCE [LARGE SCALE GENOMIC DNA]</scope>
    <source>
        <strain evidence="8">910700640</strain>
    </source>
</reference>
<dbReference type="Proteomes" id="UP000054886">
    <property type="component" value="Unassembled WGS sequence"/>
</dbReference>
<keyword evidence="3" id="KW-0677">Repeat</keyword>
<dbReference type="VEuPathDB" id="FungiDB:GVI51_J06083"/>
<dbReference type="GO" id="GO:0007091">
    <property type="term" value="P:metaphase/anaphase transition of mitotic cell cycle"/>
    <property type="evidence" value="ECO:0007669"/>
    <property type="project" value="EnsemblFungi"/>
</dbReference>
<name>A0A0W0DBA0_CANGB</name>
<proteinExistence type="inferred from homology"/>
<dbReference type="PANTHER" id="PTHR12827:SF3">
    <property type="entry name" value="ANAPHASE-PROMOTING COMPLEX SUBUNIT 1"/>
    <property type="match status" value="1"/>
</dbReference>
<accession>A0A0W0DBA0</accession>
<feature type="domain" description="Anaphase-promoting complex subunit 1 beta-sandwich" evidence="7">
    <location>
        <begin position="1572"/>
        <end position="1655"/>
    </location>
</feature>
<comment type="caution">
    <text evidence="8">The sequence shown here is derived from an EMBL/GenBank/DDBJ whole genome shotgun (WGS) entry which is preliminary data.</text>
</comment>
<evidence type="ECO:0000256" key="4">
    <source>
        <dbReference type="ARBA" id="ARBA00022776"/>
    </source>
</evidence>
<dbReference type="PANTHER" id="PTHR12827">
    <property type="entry name" value="MEIOTIC CHECKPOINT REGULATOR TSG24 FAMILY MEMBER"/>
    <property type="match status" value="1"/>
</dbReference>
<dbReference type="GO" id="GO:0042802">
    <property type="term" value="F:identical protein binding"/>
    <property type="evidence" value="ECO:0007669"/>
    <property type="project" value="EnsemblFungi"/>
</dbReference>
<dbReference type="InterPro" id="IPR011989">
    <property type="entry name" value="ARM-like"/>
</dbReference>
<dbReference type="InterPro" id="IPR048971">
    <property type="entry name" value="Apc1_3rd"/>
</dbReference>
<keyword evidence="4" id="KW-0498">Mitosis</keyword>
<gene>
    <name evidence="8" type="ORF">AO440_003032</name>
</gene>
<dbReference type="GO" id="GO:0060090">
    <property type="term" value="F:molecular adaptor activity"/>
    <property type="evidence" value="ECO:0007669"/>
    <property type="project" value="EnsemblFungi"/>
</dbReference>
<evidence type="ECO:0000256" key="5">
    <source>
        <dbReference type="ARBA" id="ARBA00023306"/>
    </source>
</evidence>
<dbReference type="Gene3D" id="1.25.10.10">
    <property type="entry name" value="Leucine-rich Repeat Variant"/>
    <property type="match status" value="1"/>
</dbReference>
<sequence length="1764" mass="200087">MNFKEDFSLFKKCFECSDDDLGDLWVSPDRRTVEWLVGKGTECRRRFTFNSSAVVRAGFTKFENLQTKCLIIVLRELAYVYYIANESSEIAKSDSSTICFPFPIKDAFMYQNGIILERDDMLSLEPGSGGKSIFSEESSGRTSIEQQFISLSDPLAPFGTLVFINEDDTILTSSGKRRNTREIDTVDGNILFKKKRRTCSPNEYTKELENSEQTCLASSRVRHPLKMMTFPKNSGLSITVLYDSEELNLQFYYTRILGDNARTENTLSDNKNSNSAGQNGHLQISKPRTISKLEASQQLENRHQYSNDLRKLSLMNRKVTPNAGLPVDVQLKSPADFFQEVNVSHQQLSSSTLKRNDSSTMDRLGINGNESLLKNHPNSSVRVSSSTMATTDTMNSETSIKDVVLTKISTVKLPESLRNGEGGINIKCLPLKYENMEGVLIFDTEKGYYKLWFIDMIPEVINSNSFLLYGTFPQLMIQLKNLPKVDFGNILDFQPTNSSEYRLDGCVFAITEEKTYIMNPYLDIYYEENIMAIRRMEMVSKEQLIVHQFPSTFVRYFTLYDRCPKRLLLREIFVSFRYICDSKFYQLLVFFWFQISLEYVNSKENLDVFDCEWECFKVLIFSLMSPDSLTSLPSLRNSRILSSLERMDVGVTFPKMVMGLHLLREETILNIYRRRDTDDMGSLIGAITTTLEWPSQWDDYYQDYKGLEAIPCCLNLSSNIVNGYVKPLDAPTSILGSLSSLSDKDVNTIVPFIEFSRLVEMDNKVNQLITPRTFKVTRLFESLNNISPKSHFLKVLTKFKMNREDLQSYPPGLFKPMVEALQLFENNFAEIEEDVDVGLISRADLARYSSILKEKMTWKGSNESALKTDIKASPLLNAKSTKSILSVLSDIVLSSESQLSKDILLDQNASEDIDDGVNLKKNSSLIFSEDRRFNDAMTLLSFSKVQKVPFFSTDSEYSKILSKKKKIAEIIALRSCAQGIGWAMVVFATEKPLSTQKWVLRPINFSVSFPDETVINVDKDLIPSDIIEWGEFHAGVSSGLKISRKTKGVNGSWIVFNKPKDVNASHAGFLLGLGLNGHLKELEEWHIYNYLSLKNTHVGVGLLLGMTASMRGTMDLTLTKILSIHIASLLPKGANDLNIDIRVQTAGLVSLGLLFLKSQHKKMTNILVDQLESLVLINEEYVANEGYRMAAGIAIGMINLGAADNFTKSCGTEEHKKSRSNLVEDDLDSSYNLPEMQDSAYFTSLTDGLLNKLKFHSEAEKSELPQNSYIGRLLAIMLIYLKSENSDVADQVKPKINFGFERSSCRPEFYMFSEFAYRMIMWDSIHDSVEFLMEELGVDILDSCLKSDHMQIYYILSGRILSLGLKFASTGNLRIKEFLLSLFDQLLPFYQYPGRDSVDFKLVVTSINVLLNVIMVSLSMVMSARGDLDVFKRIRYVHEVVFGSSSDIYHRKESKSQNNWDHSDANTINNQAVGSSRRSSLNGFEEVVEGGSAGEDTVPPNFDQPDTDNHYAKYIATSLSIGFLFLGSGQYALKNTDKESVAYLILSTLPLFLPPYYLQELRHFWSLAVESRCLLVKDANTDKMVSGVDIRVLTKSANSQKLNEQILRTPCLLPEINAIKAISLISNDYYPLHIDFSKNISASKLFKNGTILYVQSKKESSYPNGASDYRTRNNTDVVDLSLSKKIEKRLRFDKIMVQPASSILSLLHIKGKDLQDPLNEFEDSSICSRNSKFDLELIQNNRRVSSISNDDLAIWWKLYEEAQH</sequence>
<dbReference type="GO" id="GO:0061630">
    <property type="term" value="F:ubiquitin protein ligase activity"/>
    <property type="evidence" value="ECO:0007669"/>
    <property type="project" value="EnsemblFungi"/>
</dbReference>
<evidence type="ECO:0000313" key="9">
    <source>
        <dbReference type="Proteomes" id="UP000054886"/>
    </source>
</evidence>
<evidence type="ECO:0000313" key="8">
    <source>
        <dbReference type="EMBL" id="KTB11160.1"/>
    </source>
</evidence>
<dbReference type="VEuPathDB" id="FungiDB:B1J91_J06248g"/>
<dbReference type="VEuPathDB" id="FungiDB:GWK60_J06061"/>
<evidence type="ECO:0000256" key="6">
    <source>
        <dbReference type="SAM" id="MobiDB-lite"/>
    </source>
</evidence>
<keyword evidence="2" id="KW-0132">Cell division</keyword>
<dbReference type="GO" id="GO:0070979">
    <property type="term" value="P:protein K11-linked ubiquitination"/>
    <property type="evidence" value="ECO:0007669"/>
    <property type="project" value="TreeGrafter"/>
</dbReference>
<dbReference type="Pfam" id="PF21282">
    <property type="entry name" value="APC1_3rd"/>
    <property type="match status" value="1"/>
</dbReference>
<dbReference type="VEuPathDB" id="FungiDB:CAGL0J06248g"/>
<evidence type="ECO:0000259" key="7">
    <source>
        <dbReference type="Pfam" id="PF21282"/>
    </source>
</evidence>